<dbReference type="NCBIfam" id="TIGR02127">
    <property type="entry name" value="pyrF_sub2"/>
    <property type="match status" value="1"/>
</dbReference>
<dbReference type="InterPro" id="IPR013785">
    <property type="entry name" value="Aldolase_TIM"/>
</dbReference>
<evidence type="ECO:0000256" key="3">
    <source>
        <dbReference type="ARBA" id="ARBA00022793"/>
    </source>
</evidence>
<evidence type="ECO:0000313" key="9">
    <source>
        <dbReference type="EMBL" id="RFM24996.1"/>
    </source>
</evidence>
<feature type="domain" description="Orotidine 5'-phosphate decarboxylase" evidence="8">
    <location>
        <begin position="16"/>
        <end position="253"/>
    </location>
</feature>
<dbReference type="UniPathway" id="UPA00070">
    <property type="reaction ID" value="UER00120"/>
</dbReference>
<evidence type="ECO:0000256" key="7">
    <source>
        <dbReference type="NCBIfam" id="TIGR02127"/>
    </source>
</evidence>
<dbReference type="GO" id="GO:0006207">
    <property type="term" value="P:'de novo' pyrimidine nucleobase biosynthetic process"/>
    <property type="evidence" value="ECO:0007669"/>
    <property type="project" value="InterPro"/>
</dbReference>
<sequence length="277" mass="30747">MIKKRINALIEQKKSFLCVGLDPDVQKIPTFFLRMQDPITEFTKSIVNATSDVAIAYKMNFAFYEALGLKGLHALDALIHNLPKHVVTIADAKRADIGNTSRLYATAFFETWGFDAVTVPPYMGYDSIEPFLSYKEKLTLILCLTSNNGAQDFEEKRLENGKRLYEAVLEKALEWNQFENVGLVVGANRAEELKRLRAMAQGVCFLIPGVGVQGGTIEDSVRYGADANAQSALINIGRAVIYPDGEFSSVNDFEKAVAKKAEEYVAMMRNALEQSAV</sequence>
<organism evidence="9 10">
    <name type="scientific">Candidatus Thermochlorobacter aerophilus</name>
    <dbReference type="NCBI Taxonomy" id="1868324"/>
    <lineage>
        <taxon>Bacteria</taxon>
        <taxon>Pseudomonadati</taxon>
        <taxon>Chlorobiota</taxon>
        <taxon>Chlorobiia</taxon>
        <taxon>Chlorobiales</taxon>
        <taxon>Candidatus Thermochlorobacteriaceae</taxon>
        <taxon>Candidatus Thermochlorobacter</taxon>
    </lineage>
</organism>
<dbReference type="Proteomes" id="UP000266389">
    <property type="component" value="Unassembled WGS sequence"/>
</dbReference>
<evidence type="ECO:0000256" key="1">
    <source>
        <dbReference type="ARBA" id="ARBA00004861"/>
    </source>
</evidence>
<dbReference type="EC" id="4.1.1.23" evidence="7"/>
<comment type="caution">
    <text evidence="9">The sequence shown here is derived from an EMBL/GenBank/DDBJ whole genome shotgun (WGS) entry which is preliminary data.</text>
</comment>
<dbReference type="GO" id="GO:0004590">
    <property type="term" value="F:orotidine-5'-phosphate decarboxylase activity"/>
    <property type="evidence" value="ECO:0007669"/>
    <property type="project" value="UniProtKB-UniRule"/>
</dbReference>
<reference evidence="9 10" key="1">
    <citation type="journal article" date="2011" name="ISME J.">
        <title>Community ecology of hot spring cyanobacterial mats: predominant populations and their functional potential.</title>
        <authorList>
            <person name="Klatt C.G."/>
            <person name="Wood J.M."/>
            <person name="Rusch D.B."/>
            <person name="Bateson M.M."/>
            <person name="Hamamura N."/>
            <person name="Heidelberg J.F."/>
            <person name="Grossman A.R."/>
            <person name="Bhaya D."/>
            <person name="Cohan F.M."/>
            <person name="Kuhl M."/>
            <person name="Bryant D.A."/>
            <person name="Ward D.M."/>
        </authorList>
    </citation>
    <scope>NUCLEOTIDE SEQUENCE [LARGE SCALE GENOMIC DNA]</scope>
    <source>
        <strain evidence="9">OS</strain>
    </source>
</reference>
<dbReference type="InterPro" id="IPR011060">
    <property type="entry name" value="RibuloseP-bd_barrel"/>
</dbReference>
<evidence type="ECO:0000256" key="4">
    <source>
        <dbReference type="ARBA" id="ARBA00022975"/>
    </source>
</evidence>
<evidence type="ECO:0000256" key="5">
    <source>
        <dbReference type="ARBA" id="ARBA00023239"/>
    </source>
</evidence>
<dbReference type="SMART" id="SM00934">
    <property type="entry name" value="OMPdecase"/>
    <property type="match status" value="1"/>
</dbReference>
<keyword evidence="5 9" id="KW-0456">Lyase</keyword>
<dbReference type="SUPFAM" id="SSF51366">
    <property type="entry name" value="Ribulose-phoshate binding barrel"/>
    <property type="match status" value="1"/>
</dbReference>
<keyword evidence="3" id="KW-0210">Decarboxylase</keyword>
<evidence type="ECO:0000256" key="2">
    <source>
        <dbReference type="ARBA" id="ARBA00008847"/>
    </source>
</evidence>
<dbReference type="InterPro" id="IPR001754">
    <property type="entry name" value="OMPdeCOase_dom"/>
</dbReference>
<dbReference type="Gene3D" id="3.20.20.70">
    <property type="entry name" value="Aldolase class I"/>
    <property type="match status" value="1"/>
</dbReference>
<name>A0A395M2M7_9BACT</name>
<dbReference type="AlphaFoldDB" id="A0A395M2M7"/>
<dbReference type="GO" id="GO:0044205">
    <property type="term" value="P:'de novo' UMP biosynthetic process"/>
    <property type="evidence" value="ECO:0007669"/>
    <property type="project" value="UniProtKB-UniPathway"/>
</dbReference>
<comment type="similarity">
    <text evidence="2">Belongs to the OMP decarboxylase family. Type 2 subfamily.</text>
</comment>
<keyword evidence="4" id="KW-0665">Pyrimidine biosynthesis</keyword>
<evidence type="ECO:0000256" key="6">
    <source>
        <dbReference type="ARBA" id="ARBA00049157"/>
    </source>
</evidence>
<dbReference type="InterPro" id="IPR011995">
    <property type="entry name" value="OMPdecase_type-2"/>
</dbReference>
<comment type="catalytic activity">
    <reaction evidence="6">
        <text>orotidine 5'-phosphate + H(+) = UMP + CO2</text>
        <dbReference type="Rhea" id="RHEA:11596"/>
        <dbReference type="ChEBI" id="CHEBI:15378"/>
        <dbReference type="ChEBI" id="CHEBI:16526"/>
        <dbReference type="ChEBI" id="CHEBI:57538"/>
        <dbReference type="ChEBI" id="CHEBI:57865"/>
        <dbReference type="EC" id="4.1.1.23"/>
    </reaction>
</comment>
<dbReference type="EMBL" id="PHFL01000011">
    <property type="protein sequence ID" value="RFM24996.1"/>
    <property type="molecule type" value="Genomic_DNA"/>
</dbReference>
<dbReference type="CDD" id="cd04725">
    <property type="entry name" value="OMP_decarboxylase_like"/>
    <property type="match status" value="1"/>
</dbReference>
<proteinExistence type="inferred from homology"/>
<gene>
    <name evidence="9" type="primary">pyrF</name>
    <name evidence="9" type="ORF">D0433_02850</name>
</gene>
<dbReference type="PANTHER" id="PTHR43375">
    <property type="entry name" value="OROTIDINE 5'-PHOSPHATE DECARBOXYLASE"/>
    <property type="match status" value="1"/>
</dbReference>
<accession>A0A395M2M7</accession>
<comment type="pathway">
    <text evidence="1">Pyrimidine metabolism; UMP biosynthesis via de novo pathway; UMP from orotate: step 2/2.</text>
</comment>
<evidence type="ECO:0000313" key="10">
    <source>
        <dbReference type="Proteomes" id="UP000266389"/>
    </source>
</evidence>
<protein>
    <recommendedName>
        <fullName evidence="7">Orotidine-5'-phosphate decarboxylase</fullName>
        <ecNumber evidence="7">4.1.1.23</ecNumber>
    </recommendedName>
</protein>
<dbReference type="PANTHER" id="PTHR43375:SF1">
    <property type="entry name" value="OROTIDINE 5'-PHOSPHATE DECARBOXYLASE"/>
    <property type="match status" value="1"/>
</dbReference>
<evidence type="ECO:0000259" key="8">
    <source>
        <dbReference type="SMART" id="SM00934"/>
    </source>
</evidence>
<dbReference type="Pfam" id="PF00215">
    <property type="entry name" value="OMPdecase"/>
    <property type="match status" value="1"/>
</dbReference>